<dbReference type="InterPro" id="IPR016025">
    <property type="entry name" value="Clathrin_H-chain_N"/>
</dbReference>
<dbReference type="PROSITE" id="PS50236">
    <property type="entry name" value="CHCR"/>
    <property type="match status" value="7"/>
</dbReference>
<keyword evidence="10" id="KW-1185">Reference proteome</keyword>
<dbReference type="GO" id="GO:0071439">
    <property type="term" value="C:clathrin complex"/>
    <property type="evidence" value="ECO:0007669"/>
    <property type="project" value="InterPro"/>
</dbReference>
<dbReference type="GO" id="GO:0030132">
    <property type="term" value="C:clathrin coat of coated pit"/>
    <property type="evidence" value="ECO:0007669"/>
    <property type="project" value="InterPro"/>
</dbReference>
<protein>
    <recommendedName>
        <fullName evidence="6">Clathrin heavy chain</fullName>
    </recommendedName>
</protein>
<dbReference type="EMBL" id="CH916371">
    <property type="protein sequence ID" value="EDV92191.1"/>
    <property type="molecule type" value="Genomic_DNA"/>
</dbReference>
<dbReference type="InterPro" id="IPR000547">
    <property type="entry name" value="Clathrin_H-chain/VPS_repeat"/>
</dbReference>
<dbReference type="GO" id="GO:0045807">
    <property type="term" value="P:positive regulation of endocytosis"/>
    <property type="evidence" value="ECO:0007669"/>
    <property type="project" value="UniProtKB-ARBA"/>
</dbReference>
<dbReference type="PIRSF" id="PIRSF002290">
    <property type="entry name" value="Clathrin_H_chain"/>
    <property type="match status" value="1"/>
</dbReference>
<feature type="repeat" description="CHCR" evidence="7">
    <location>
        <begin position="1129"/>
        <end position="1270"/>
    </location>
</feature>
<dbReference type="Gene3D" id="2.130.10.110">
    <property type="entry name" value="Clathrin heavy-chain terminal domain"/>
    <property type="match status" value="1"/>
</dbReference>
<dbReference type="Proteomes" id="UP000001070">
    <property type="component" value="Unassembled WGS sequence"/>
</dbReference>
<keyword evidence="5 6" id="KW-0968">Cytoplasmic vesicle</keyword>
<sequence>MTQPLPIRFQEHLQLTNVGINPNSFSFSTLTMESDKFICVREKTNDTAQVVIIDMNDSANPTRRPISADSAIMNPASKVIALKAQKTLQIFNIEMKSKMKAHTMSEDVVFWKWISLNTLALVTETSVFHWSMEGDSMPQKMFDRHSSLNGCQIINYRCNASQQWLLLVGISALPSRVAGAMQLYSVERKVSQAIEGHAASFATFKIEGNKEPTTLFCFAVRTATGGKLHIIEVGTPPNGNQPFPKKAVDVFFPPEAQNDFPVAMQVSAKYDTIYLITKYGYIHLYDMETATCIYMNRISADTIFVTAPHEASGGIIGVNRKGQVLSVTVDEEQIIPYINTVLQNADLALRMAVRNNLAGAEDLFVRKFNKLFTAGQYAEAAKVAALAPKAILRTPQTIQRFQQVQTPAGTTTPPLLQYFGILLDQGKLNKFESLELCRPVLVQGKKQLCEKWLKEEKLECSEELGDLVKTSDLTLALSIYLRANVPNKVIQCFAETGQFQKIVLYAKKVNYTPDYIFLLRSVMRSNPEQGAGFASMLVAEEEPLADINQIVDIFMEHSMVQQCTAFLLDALKHNRPTEGALQTRLLEMNLLSAPQVADAILGNAMFTHYDRAHIAQLCEKAGLLQRALEHYTDLYDIKRAVVHTHMLNAEWLVSFFGTLSVEDSLECLKAMLTANLRQNLQICVQIATKYHEQLTTKALIDLFESFKSYDGLFYFLSSIVNFSQDPEVHFKYIQAACKTNQIKEVERICRESNCYSPERVKNFLKEAKLTDQLPLIIVCDRFDFVHDLVLYLYRNNLQKYIEIYVQKVNPSRLPVVVGGLLDVDCSEDIIKNLILVVKGQFSTDELVEEVEKRNRLKLLLPWLESRVHEGCVEPATHNALAKIYIDSNNNPERFLKENQYYDSRVVGRYCEKRDPHLACVAYERGQCDRELIAVCNENSLFKSEARYLVGRRDAELWAEVLSEANPYKRQLIDQVVQTALSETQDPDDISVTVKAFMTADLPNELIELLEKIILDSSVFSDHRNLQNLLILTAIKADRTRVMDYINRLDNYDAPDIANIAISNQLYEEAFAIFKKFDVNTSAIQVLIDQVNNLERANEFAERCNEPAVWSQLAKAQLQQGLVKEAIDSYIKADDPSAYMDVVDVASKVESWDDLVRYLQMARKKARESYIESELIYAYARTGRLADLEEFISGPNHADIQKIGDRCFTDGMYDAAKLLYNNVSNFARLAITLVYLKEFQGAVDSARKANSTRTWKEVCFACVDAEEFRLAQMCGLHIVVHADELEDLINYYQNRGYFDELIALLESALGLERAHMGMFSELAILYSKFKPSKMREHLELFWSRVNIPKVLRAAESAHLWSELVFLYDKYEEYDNAVLAMMAHPTEAWREGHFKDIITKVANIELYYKAIEFYLDFKPLLLNDMLLVLAPRMDHTRAVSYFSKTGYLPLVKPYLRSVQSLNNKAINEALNGLLIDEEDYQGLRNSIDGFDNFDTIALAQKLEKHELTEFRRIAAYLYKGNNRWKQSVELCKKDKLYKDAMEYAAESGKQEIAEELLGWFLERNAHDCFAACLYQCYDLLRPDVILELAWKHKIMDFAMPYLIQVLREYTTKVDKLELNEAQREKEDDTTEHKNIIQMEPQLMITAGPAMGGIPPQYAPNYPPGAAAAAAAAAAGRNMGYPYM</sequence>
<feature type="repeat" description="CHCR" evidence="7">
    <location>
        <begin position="1424"/>
        <end position="1567"/>
    </location>
</feature>
<evidence type="ECO:0000256" key="2">
    <source>
        <dbReference type="ARBA" id="ARBA00022737"/>
    </source>
</evidence>
<evidence type="ECO:0000256" key="5">
    <source>
        <dbReference type="ARBA" id="ARBA00023329"/>
    </source>
</evidence>
<name>B4JN98_DROGR</name>
<dbReference type="FunFam" id="2.130.10.110:FF:000001">
    <property type="entry name" value="Clathrin heavy chain"/>
    <property type="match status" value="1"/>
</dbReference>
<evidence type="ECO:0000256" key="6">
    <source>
        <dbReference type="PIRNR" id="PIRNR002290"/>
    </source>
</evidence>
<evidence type="ECO:0000313" key="9">
    <source>
        <dbReference type="EMBL" id="EDV92191.1"/>
    </source>
</evidence>
<gene>
    <name evidence="9" type="primary">Dgri\GH24776</name>
    <name evidence="9" type="ORF">Dgri_GH24776</name>
</gene>
<dbReference type="PANTHER" id="PTHR10292">
    <property type="entry name" value="CLATHRIN HEAVY CHAIN RELATED"/>
    <property type="match status" value="1"/>
</dbReference>
<dbReference type="GO" id="GO:0006886">
    <property type="term" value="P:intracellular protein transport"/>
    <property type="evidence" value="ECO:0007669"/>
    <property type="project" value="UniProtKB-UniRule"/>
</dbReference>
<dbReference type="OrthoDB" id="2113814at2759"/>
<feature type="repeat" description="CHCR" evidence="7">
    <location>
        <begin position="687"/>
        <end position="829"/>
    </location>
</feature>
<dbReference type="FunFam" id="1.25.40.10:FF:000002">
    <property type="entry name" value="Clathrin heavy chain"/>
    <property type="match status" value="1"/>
</dbReference>
<dbReference type="Pfam" id="PF09268">
    <property type="entry name" value="Clathrin-link"/>
    <property type="match status" value="1"/>
</dbReference>
<dbReference type="Gene3D" id="1.25.40.730">
    <property type="match status" value="1"/>
</dbReference>
<keyword evidence="2" id="KW-0677">Repeat</keyword>
<dbReference type="GO" id="GO:0030130">
    <property type="term" value="C:clathrin coat of trans-Golgi network vesicle"/>
    <property type="evidence" value="ECO:0007669"/>
    <property type="project" value="InterPro"/>
</dbReference>
<keyword evidence="4 6" id="KW-0168">Coated pit</keyword>
<comment type="subcellular location">
    <subcellularLocation>
        <location evidence="6">Cytoplasmic vesicle membrane</location>
        <topology evidence="6">Peripheral membrane protein</topology>
        <orientation evidence="6">Cytoplasmic side</orientation>
    </subcellularLocation>
    <subcellularLocation>
        <location evidence="6">Membrane</location>
        <location evidence="6">Coated pit</location>
        <topology evidence="6">Peripheral membrane protein</topology>
        <orientation evidence="6">Cytoplasmic side</orientation>
    </subcellularLocation>
</comment>
<dbReference type="GO" id="GO:0005198">
    <property type="term" value="F:structural molecule activity"/>
    <property type="evidence" value="ECO:0007669"/>
    <property type="project" value="InterPro"/>
</dbReference>
<dbReference type="FunCoup" id="B4JN98">
    <property type="interactions" value="2378"/>
</dbReference>
<dbReference type="InterPro" id="IPR055358">
    <property type="entry name" value="CHCR"/>
</dbReference>
<dbReference type="GO" id="GO:0005938">
    <property type="term" value="C:cell cortex"/>
    <property type="evidence" value="ECO:0007669"/>
    <property type="project" value="TreeGrafter"/>
</dbReference>
<comment type="similarity">
    <text evidence="1 6">Belongs to the clathrin heavy chain family.</text>
</comment>
<evidence type="ECO:0000313" key="10">
    <source>
        <dbReference type="Proteomes" id="UP000001070"/>
    </source>
</evidence>
<dbReference type="PhylomeDB" id="B4JN98"/>
<feature type="domain" description="Clathrin heavy chain linker core motif" evidence="8">
    <location>
        <begin position="331"/>
        <end position="354"/>
    </location>
</feature>
<proteinExistence type="inferred from homology"/>
<dbReference type="Gene3D" id="1.25.40.10">
    <property type="entry name" value="Tetratricopeptide repeat domain"/>
    <property type="match status" value="4"/>
</dbReference>
<dbReference type="InterPro" id="IPR015348">
    <property type="entry name" value="Clathrin_H-chain_linker_core"/>
</dbReference>
<accession>B4JN98</accession>
<dbReference type="PANTHER" id="PTHR10292:SF1">
    <property type="entry name" value="CLATHRIN HEAVY CHAIN"/>
    <property type="match status" value="1"/>
</dbReference>
<feature type="repeat" description="CHCR" evidence="7">
    <location>
        <begin position="834"/>
        <end position="973"/>
    </location>
</feature>
<dbReference type="SUPFAM" id="SSF50989">
    <property type="entry name" value="Clathrin heavy-chain terminal domain"/>
    <property type="match status" value="1"/>
</dbReference>
<dbReference type="FunFam" id="1.25.40.10:FF:000095">
    <property type="entry name" value="Clathrin heavy chain"/>
    <property type="match status" value="1"/>
</dbReference>
<feature type="repeat" description="CHCR" evidence="7">
    <location>
        <begin position="980"/>
        <end position="1125"/>
    </location>
</feature>
<dbReference type="eggNOG" id="KOG0985">
    <property type="taxonomic scope" value="Eukaryota"/>
</dbReference>
<dbReference type="KEGG" id="dgr:6565698"/>
<dbReference type="FunFam" id="1.25.40.10:FF:000001">
    <property type="entry name" value="Clathrin heavy chain"/>
    <property type="match status" value="1"/>
</dbReference>
<dbReference type="STRING" id="7222.B4JN98"/>
<dbReference type="GO" id="GO:0032051">
    <property type="term" value="F:clathrin light chain binding"/>
    <property type="evidence" value="ECO:0007669"/>
    <property type="project" value="InterPro"/>
</dbReference>
<dbReference type="FunFam" id="1.25.40.730:FF:000001">
    <property type="entry name" value="Clathrin heavy chain"/>
    <property type="match status" value="1"/>
</dbReference>
<dbReference type="SMART" id="SM00299">
    <property type="entry name" value="CLH"/>
    <property type="match status" value="7"/>
</dbReference>
<feature type="repeat" description="CHCR" evidence="7">
    <location>
        <begin position="538"/>
        <end position="684"/>
    </location>
</feature>
<feature type="repeat" description="CHCR" evidence="7">
    <location>
        <begin position="1275"/>
        <end position="1421"/>
    </location>
</feature>
<dbReference type="InterPro" id="IPR016341">
    <property type="entry name" value="Clathrin_heavy_chain"/>
</dbReference>
<evidence type="ECO:0000259" key="8">
    <source>
        <dbReference type="Pfam" id="PF09268"/>
    </source>
</evidence>
<dbReference type="Pfam" id="PF13838">
    <property type="entry name" value="Clathrin_H_link"/>
    <property type="match status" value="1"/>
</dbReference>
<evidence type="ECO:0000256" key="1">
    <source>
        <dbReference type="ARBA" id="ARBA00009535"/>
    </source>
</evidence>
<evidence type="ECO:0000256" key="4">
    <source>
        <dbReference type="ARBA" id="ARBA00023176"/>
    </source>
</evidence>
<dbReference type="InParanoid" id="B4JN98"/>
<dbReference type="GO" id="GO:0045334">
    <property type="term" value="C:clathrin-coated endocytic vesicle"/>
    <property type="evidence" value="ECO:0007669"/>
    <property type="project" value="TreeGrafter"/>
</dbReference>
<dbReference type="GO" id="GO:0006898">
    <property type="term" value="P:receptor-mediated endocytosis"/>
    <property type="evidence" value="ECO:0007669"/>
    <property type="project" value="TreeGrafter"/>
</dbReference>
<dbReference type="HOGENOM" id="CLU_002136_0_0_1"/>
<dbReference type="Pfam" id="PF00637">
    <property type="entry name" value="Clathrin"/>
    <property type="match status" value="7"/>
</dbReference>
<dbReference type="OMA" id="HCYDLLH"/>
<organism evidence="10">
    <name type="scientific">Drosophila grimshawi</name>
    <name type="common">Hawaiian fruit fly</name>
    <name type="synonym">Idiomyia grimshawi</name>
    <dbReference type="NCBI Taxonomy" id="7222"/>
    <lineage>
        <taxon>Eukaryota</taxon>
        <taxon>Metazoa</taxon>
        <taxon>Ecdysozoa</taxon>
        <taxon>Arthropoda</taxon>
        <taxon>Hexapoda</taxon>
        <taxon>Insecta</taxon>
        <taxon>Pterygota</taxon>
        <taxon>Neoptera</taxon>
        <taxon>Endopterygota</taxon>
        <taxon>Diptera</taxon>
        <taxon>Brachycera</taxon>
        <taxon>Muscomorpha</taxon>
        <taxon>Ephydroidea</taxon>
        <taxon>Drosophilidae</taxon>
        <taxon>Drosophila</taxon>
        <taxon>Hawaiian Drosophila</taxon>
    </lineage>
</organism>
<dbReference type="GO" id="GO:0016050">
    <property type="term" value="P:vesicle organization"/>
    <property type="evidence" value="ECO:0007669"/>
    <property type="project" value="UniProtKB-ARBA"/>
</dbReference>
<comment type="function">
    <text evidence="6">Clathrin is the major protein of the polyhedral coat of coated pits and vesicles.</text>
</comment>
<evidence type="ECO:0000256" key="3">
    <source>
        <dbReference type="ARBA" id="ARBA00023136"/>
    </source>
</evidence>
<dbReference type="SUPFAM" id="SSF48371">
    <property type="entry name" value="ARM repeat"/>
    <property type="match status" value="6"/>
</dbReference>
<keyword evidence="3 6" id="KW-0472">Membrane</keyword>
<dbReference type="InterPro" id="IPR022365">
    <property type="entry name" value="Clathrin_H-chain_propeller_rpt"/>
</dbReference>
<dbReference type="InterPro" id="IPR016024">
    <property type="entry name" value="ARM-type_fold"/>
</dbReference>
<evidence type="ECO:0000256" key="7">
    <source>
        <dbReference type="PROSITE-ProRule" id="PRU01006"/>
    </source>
</evidence>
<reference evidence="9 10" key="1">
    <citation type="journal article" date="2007" name="Nature">
        <title>Evolution of genes and genomes on the Drosophila phylogeny.</title>
        <authorList>
            <consortium name="Drosophila 12 Genomes Consortium"/>
            <person name="Clark A.G."/>
            <person name="Eisen M.B."/>
            <person name="Smith D.R."/>
            <person name="Bergman C.M."/>
            <person name="Oliver B."/>
            <person name="Markow T.A."/>
            <person name="Kaufman T.C."/>
            <person name="Kellis M."/>
            <person name="Gelbart W."/>
            <person name="Iyer V.N."/>
            <person name="Pollard D.A."/>
            <person name="Sackton T.B."/>
            <person name="Larracuente A.M."/>
            <person name="Singh N.D."/>
            <person name="Abad J.P."/>
            <person name="Abt D.N."/>
            <person name="Adryan B."/>
            <person name="Aguade M."/>
            <person name="Akashi H."/>
            <person name="Anderson W.W."/>
            <person name="Aquadro C.F."/>
            <person name="Ardell D.H."/>
            <person name="Arguello R."/>
            <person name="Artieri C.G."/>
            <person name="Barbash D.A."/>
            <person name="Barker D."/>
            <person name="Barsanti P."/>
            <person name="Batterham P."/>
            <person name="Batzoglou S."/>
            <person name="Begun D."/>
            <person name="Bhutkar A."/>
            <person name="Blanco E."/>
            <person name="Bosak S.A."/>
            <person name="Bradley R.K."/>
            <person name="Brand A.D."/>
            <person name="Brent M.R."/>
            <person name="Brooks A.N."/>
            <person name="Brown R.H."/>
            <person name="Butlin R.K."/>
            <person name="Caggese C."/>
            <person name="Calvi B.R."/>
            <person name="Bernardo de Carvalho A."/>
            <person name="Caspi A."/>
            <person name="Castrezana S."/>
            <person name="Celniker S.E."/>
            <person name="Chang J.L."/>
            <person name="Chapple C."/>
            <person name="Chatterji S."/>
            <person name="Chinwalla A."/>
            <person name="Civetta A."/>
            <person name="Clifton S.W."/>
            <person name="Comeron J.M."/>
            <person name="Costello J.C."/>
            <person name="Coyne J.A."/>
            <person name="Daub J."/>
            <person name="David R.G."/>
            <person name="Delcher A.L."/>
            <person name="Delehaunty K."/>
            <person name="Do C.B."/>
            <person name="Ebling H."/>
            <person name="Edwards K."/>
            <person name="Eickbush T."/>
            <person name="Evans J.D."/>
            <person name="Filipski A."/>
            <person name="Findeiss S."/>
            <person name="Freyhult E."/>
            <person name="Fulton L."/>
            <person name="Fulton R."/>
            <person name="Garcia A.C."/>
            <person name="Gardiner A."/>
            <person name="Garfield D.A."/>
            <person name="Garvin B.E."/>
            <person name="Gibson G."/>
            <person name="Gilbert D."/>
            <person name="Gnerre S."/>
            <person name="Godfrey J."/>
            <person name="Good R."/>
            <person name="Gotea V."/>
            <person name="Gravely B."/>
            <person name="Greenberg A.J."/>
            <person name="Griffiths-Jones S."/>
            <person name="Gross S."/>
            <person name="Guigo R."/>
            <person name="Gustafson E.A."/>
            <person name="Haerty W."/>
            <person name="Hahn M.W."/>
            <person name="Halligan D.L."/>
            <person name="Halpern A.L."/>
            <person name="Halter G.M."/>
            <person name="Han M.V."/>
            <person name="Heger A."/>
            <person name="Hillier L."/>
            <person name="Hinrichs A.S."/>
            <person name="Holmes I."/>
            <person name="Hoskins R.A."/>
            <person name="Hubisz M.J."/>
            <person name="Hultmark D."/>
            <person name="Huntley M.A."/>
            <person name="Jaffe D.B."/>
            <person name="Jagadeeshan S."/>
            <person name="Jeck W.R."/>
            <person name="Johnson J."/>
            <person name="Jones C.D."/>
            <person name="Jordan W.C."/>
            <person name="Karpen G.H."/>
            <person name="Kataoka E."/>
            <person name="Keightley P.D."/>
            <person name="Kheradpour P."/>
            <person name="Kirkness E.F."/>
            <person name="Koerich L.B."/>
            <person name="Kristiansen K."/>
            <person name="Kudrna D."/>
            <person name="Kulathinal R.J."/>
            <person name="Kumar S."/>
            <person name="Kwok R."/>
            <person name="Lander E."/>
            <person name="Langley C.H."/>
            <person name="Lapoint R."/>
            <person name="Lazzaro B.P."/>
            <person name="Lee S.J."/>
            <person name="Levesque L."/>
            <person name="Li R."/>
            <person name="Lin C.F."/>
            <person name="Lin M.F."/>
            <person name="Lindblad-Toh K."/>
            <person name="Llopart A."/>
            <person name="Long M."/>
            <person name="Low L."/>
            <person name="Lozovsky E."/>
            <person name="Lu J."/>
            <person name="Luo M."/>
            <person name="Machado C.A."/>
            <person name="Makalowski W."/>
            <person name="Marzo M."/>
            <person name="Matsuda M."/>
            <person name="Matzkin L."/>
            <person name="McAllister B."/>
            <person name="McBride C.S."/>
            <person name="McKernan B."/>
            <person name="McKernan K."/>
            <person name="Mendez-Lago M."/>
            <person name="Minx P."/>
            <person name="Mollenhauer M.U."/>
            <person name="Montooth K."/>
            <person name="Mount S.M."/>
            <person name="Mu X."/>
            <person name="Myers E."/>
            <person name="Negre B."/>
            <person name="Newfeld S."/>
            <person name="Nielsen R."/>
            <person name="Noor M.A."/>
            <person name="O'Grady P."/>
            <person name="Pachter L."/>
            <person name="Papaceit M."/>
            <person name="Parisi M.J."/>
            <person name="Parisi M."/>
            <person name="Parts L."/>
            <person name="Pedersen J.S."/>
            <person name="Pesole G."/>
            <person name="Phillippy A.M."/>
            <person name="Ponting C.P."/>
            <person name="Pop M."/>
            <person name="Porcelli D."/>
            <person name="Powell J.R."/>
            <person name="Prohaska S."/>
            <person name="Pruitt K."/>
            <person name="Puig M."/>
            <person name="Quesneville H."/>
            <person name="Ram K.R."/>
            <person name="Rand D."/>
            <person name="Rasmussen M.D."/>
            <person name="Reed L.K."/>
            <person name="Reenan R."/>
            <person name="Reily A."/>
            <person name="Remington K.A."/>
            <person name="Rieger T.T."/>
            <person name="Ritchie M.G."/>
            <person name="Robin C."/>
            <person name="Rogers Y.H."/>
            <person name="Rohde C."/>
            <person name="Rozas J."/>
            <person name="Rubenfield M.J."/>
            <person name="Ruiz A."/>
            <person name="Russo S."/>
            <person name="Salzberg S.L."/>
            <person name="Sanchez-Gracia A."/>
            <person name="Saranga D.J."/>
            <person name="Sato H."/>
            <person name="Schaeffer S.W."/>
            <person name="Schatz M.C."/>
            <person name="Schlenke T."/>
            <person name="Schwartz R."/>
            <person name="Segarra C."/>
            <person name="Singh R.S."/>
            <person name="Sirot L."/>
            <person name="Sirota M."/>
            <person name="Sisneros N.B."/>
            <person name="Smith C.D."/>
            <person name="Smith T.F."/>
            <person name="Spieth J."/>
            <person name="Stage D.E."/>
            <person name="Stark A."/>
            <person name="Stephan W."/>
            <person name="Strausberg R.L."/>
            <person name="Strempel S."/>
            <person name="Sturgill D."/>
            <person name="Sutton G."/>
            <person name="Sutton G.G."/>
            <person name="Tao W."/>
            <person name="Teichmann S."/>
            <person name="Tobari Y.N."/>
            <person name="Tomimura Y."/>
            <person name="Tsolas J.M."/>
            <person name="Valente V.L."/>
            <person name="Venter E."/>
            <person name="Venter J.C."/>
            <person name="Vicario S."/>
            <person name="Vieira F.G."/>
            <person name="Vilella A.J."/>
            <person name="Villasante A."/>
            <person name="Walenz B."/>
            <person name="Wang J."/>
            <person name="Wasserman M."/>
            <person name="Watts T."/>
            <person name="Wilson D."/>
            <person name="Wilson R.K."/>
            <person name="Wing R.A."/>
            <person name="Wolfner M.F."/>
            <person name="Wong A."/>
            <person name="Wong G.K."/>
            <person name="Wu C.I."/>
            <person name="Wu G."/>
            <person name="Yamamoto D."/>
            <person name="Yang H.P."/>
            <person name="Yang S.P."/>
            <person name="Yorke J.A."/>
            <person name="Yoshida K."/>
            <person name="Zdobnov E."/>
            <person name="Zhang P."/>
            <person name="Zhang Y."/>
            <person name="Zimin A.V."/>
            <person name="Baldwin J."/>
            <person name="Abdouelleil A."/>
            <person name="Abdulkadir J."/>
            <person name="Abebe A."/>
            <person name="Abera B."/>
            <person name="Abreu J."/>
            <person name="Acer S.C."/>
            <person name="Aftuck L."/>
            <person name="Alexander A."/>
            <person name="An P."/>
            <person name="Anderson E."/>
            <person name="Anderson S."/>
            <person name="Arachi H."/>
            <person name="Azer M."/>
            <person name="Bachantsang P."/>
            <person name="Barry A."/>
            <person name="Bayul T."/>
            <person name="Berlin A."/>
            <person name="Bessette D."/>
            <person name="Bloom T."/>
            <person name="Blye J."/>
            <person name="Boguslavskiy L."/>
            <person name="Bonnet C."/>
            <person name="Boukhgalter B."/>
            <person name="Bourzgui I."/>
            <person name="Brown A."/>
            <person name="Cahill P."/>
            <person name="Channer S."/>
            <person name="Cheshatsang Y."/>
            <person name="Chuda L."/>
            <person name="Citroen M."/>
            <person name="Collymore A."/>
            <person name="Cooke P."/>
            <person name="Costello M."/>
            <person name="D'Aco K."/>
            <person name="Daza R."/>
            <person name="De Haan G."/>
            <person name="DeGray S."/>
            <person name="DeMaso C."/>
            <person name="Dhargay N."/>
            <person name="Dooley K."/>
            <person name="Dooley E."/>
            <person name="Doricent M."/>
            <person name="Dorje P."/>
            <person name="Dorjee K."/>
            <person name="Dupes A."/>
            <person name="Elong R."/>
            <person name="Falk J."/>
            <person name="Farina A."/>
            <person name="Faro S."/>
            <person name="Ferguson D."/>
            <person name="Fisher S."/>
            <person name="Foley C.D."/>
            <person name="Franke A."/>
            <person name="Friedrich D."/>
            <person name="Gadbois L."/>
            <person name="Gearin G."/>
            <person name="Gearin C.R."/>
            <person name="Giannoukos G."/>
            <person name="Goode T."/>
            <person name="Graham J."/>
            <person name="Grandbois E."/>
            <person name="Grewal S."/>
            <person name="Gyaltsen K."/>
            <person name="Hafez N."/>
            <person name="Hagos B."/>
            <person name="Hall J."/>
            <person name="Henson C."/>
            <person name="Hollinger A."/>
            <person name="Honan T."/>
            <person name="Huard M.D."/>
            <person name="Hughes L."/>
            <person name="Hurhula B."/>
            <person name="Husby M.E."/>
            <person name="Kamat A."/>
            <person name="Kanga B."/>
            <person name="Kashin S."/>
            <person name="Khazanovich D."/>
            <person name="Kisner P."/>
            <person name="Lance K."/>
            <person name="Lara M."/>
            <person name="Lee W."/>
            <person name="Lennon N."/>
            <person name="Letendre F."/>
            <person name="LeVine R."/>
            <person name="Lipovsky A."/>
            <person name="Liu X."/>
            <person name="Liu J."/>
            <person name="Liu S."/>
            <person name="Lokyitsang T."/>
            <person name="Lokyitsang Y."/>
            <person name="Lubonja R."/>
            <person name="Lui A."/>
            <person name="MacDonald P."/>
            <person name="Magnisalis V."/>
            <person name="Maru K."/>
            <person name="Matthews C."/>
            <person name="McCusker W."/>
            <person name="McDonough S."/>
            <person name="Mehta T."/>
            <person name="Meldrim J."/>
            <person name="Meneus L."/>
            <person name="Mihai O."/>
            <person name="Mihalev A."/>
            <person name="Mihova T."/>
            <person name="Mittelman R."/>
            <person name="Mlenga V."/>
            <person name="Montmayeur A."/>
            <person name="Mulrain L."/>
            <person name="Navidi A."/>
            <person name="Naylor J."/>
            <person name="Negash T."/>
            <person name="Nguyen T."/>
            <person name="Nguyen N."/>
            <person name="Nicol R."/>
            <person name="Norbu C."/>
            <person name="Norbu N."/>
            <person name="Novod N."/>
            <person name="O'Neill B."/>
            <person name="Osman S."/>
            <person name="Markiewicz E."/>
            <person name="Oyono O.L."/>
            <person name="Patti C."/>
            <person name="Phunkhang P."/>
            <person name="Pierre F."/>
            <person name="Priest M."/>
            <person name="Raghuraman S."/>
            <person name="Rege F."/>
            <person name="Reyes R."/>
            <person name="Rise C."/>
            <person name="Rogov P."/>
            <person name="Ross K."/>
            <person name="Ryan E."/>
            <person name="Settipalli S."/>
            <person name="Shea T."/>
            <person name="Sherpa N."/>
            <person name="Shi L."/>
            <person name="Shih D."/>
            <person name="Sparrow T."/>
            <person name="Spaulding J."/>
            <person name="Stalker J."/>
            <person name="Stange-Thomann N."/>
            <person name="Stavropoulos S."/>
            <person name="Stone C."/>
            <person name="Strader C."/>
            <person name="Tesfaye S."/>
            <person name="Thomson T."/>
            <person name="Thoulutsang Y."/>
            <person name="Thoulutsang D."/>
            <person name="Topham K."/>
            <person name="Topping I."/>
            <person name="Tsamla T."/>
            <person name="Vassiliev H."/>
            <person name="Vo A."/>
            <person name="Wangchuk T."/>
            <person name="Wangdi T."/>
            <person name="Weiand M."/>
            <person name="Wilkinson J."/>
            <person name="Wilson A."/>
            <person name="Yadav S."/>
            <person name="Young G."/>
            <person name="Yu Q."/>
            <person name="Zembek L."/>
            <person name="Zhong D."/>
            <person name="Zimmer A."/>
            <person name="Zwirko Z."/>
            <person name="Jaffe D.B."/>
            <person name="Alvarez P."/>
            <person name="Brockman W."/>
            <person name="Butler J."/>
            <person name="Chin C."/>
            <person name="Gnerre S."/>
            <person name="Grabherr M."/>
            <person name="Kleber M."/>
            <person name="Mauceli E."/>
            <person name="MacCallum I."/>
        </authorList>
    </citation>
    <scope>NUCLEOTIDE SEQUENCE [LARGE SCALE GENOMIC DNA]</scope>
    <source>
        <strain evidence="10">Tucson 15287-2541.00</strain>
    </source>
</reference>
<dbReference type="FunFam" id="1.25.40.10:FF:000007">
    <property type="entry name" value="Clathrin heavy chain"/>
    <property type="match status" value="1"/>
</dbReference>
<dbReference type="Pfam" id="PF01394">
    <property type="entry name" value="Clathrin_propel"/>
    <property type="match status" value="5"/>
</dbReference>
<dbReference type="InterPro" id="IPR011990">
    <property type="entry name" value="TPR-like_helical_dom_sf"/>
</dbReference>